<dbReference type="OrthoDB" id="7210452at2"/>
<evidence type="ECO:0000256" key="3">
    <source>
        <dbReference type="SAM" id="SignalP"/>
    </source>
</evidence>
<dbReference type="SUPFAM" id="SSF48230">
    <property type="entry name" value="Chondroitin AC/alginate lyase"/>
    <property type="match status" value="1"/>
</dbReference>
<evidence type="ECO:0000259" key="4">
    <source>
        <dbReference type="Pfam" id="PF05426"/>
    </source>
</evidence>
<evidence type="ECO:0000313" key="5">
    <source>
        <dbReference type="EMBL" id="RJT44087.1"/>
    </source>
</evidence>
<sequence length="451" mass="49929">MKLMQTEKVKISVNGMTAGAMLLLALMTSSAGALAAEPAFLNTAQMAVVRQQLHDHTAVSQTTEAYKHLLAAADSALKKPELSVTDKGITPPGGSKHDYLSLSAYWWPDDSKPDGLPWIRKDGHVNPASKNDQSDGVRLADFTARVQNLTLAWYFSGEQKYADKAASLLRTWFITPQTRMNPNLNFAQGVPGISPGRNAGVLDGRYFSTRIVDSLVLLRGNPAWTDNDDQQMRGWMRDYLTWLQGSKITQKEGRTQNNHGNWYVTQVSGIAWYLGDNAVIGDMAKLMKSKLDVQLKPDGTQPAELARTRSFHYSYFNLQAISMMAVLAQKNGIDLWHYQTPQGGSVLKSLDFMARFTDPAVPWPYKSLDQIRVRPVPLLSWADNSTGENRYEQQIRRATFNLPAAAKSAAGSYHEDVTRGAVMEAESETWLLSLPSFAAGYVAAPAPENKK</sequence>
<keyword evidence="1 3" id="KW-0732">Signal</keyword>
<keyword evidence="6" id="KW-1185">Reference proteome</keyword>
<evidence type="ECO:0000256" key="2">
    <source>
        <dbReference type="ARBA" id="ARBA00023239"/>
    </source>
</evidence>
<dbReference type="InterPro" id="IPR008929">
    <property type="entry name" value="Chondroitin_lyas"/>
</dbReference>
<reference evidence="5 6" key="1">
    <citation type="submission" date="2018-09" db="EMBL/GenBank/DDBJ databases">
        <authorList>
            <person name="Le Fleche-Mateos A."/>
        </authorList>
    </citation>
    <scope>NUCLEOTIDE SEQUENCE [LARGE SCALE GENOMIC DNA]</scope>
    <source>
        <strain evidence="5 6">DSM 27399</strain>
    </source>
</reference>
<dbReference type="Pfam" id="PF05426">
    <property type="entry name" value="Alginate_lyase"/>
    <property type="match status" value="1"/>
</dbReference>
<gene>
    <name evidence="5" type="ORF">D6C13_12140</name>
</gene>
<protein>
    <submittedName>
        <fullName evidence="5">Alginate lyase</fullName>
    </submittedName>
</protein>
<dbReference type="RefSeq" id="WP_120133000.1">
    <property type="nucleotide sequence ID" value="NZ_RAHH01000012.1"/>
</dbReference>
<accession>A0A419N932</accession>
<feature type="chain" id="PRO_5019293939" evidence="3">
    <location>
        <begin position="36"/>
        <end position="451"/>
    </location>
</feature>
<name>A0A419N932_9GAMM</name>
<feature type="domain" description="Alginate lyase" evidence="4">
    <location>
        <begin position="83"/>
        <end position="361"/>
    </location>
</feature>
<dbReference type="EMBL" id="RAHH01000012">
    <property type="protein sequence ID" value="RJT44087.1"/>
    <property type="molecule type" value="Genomic_DNA"/>
</dbReference>
<evidence type="ECO:0000313" key="6">
    <source>
        <dbReference type="Proteomes" id="UP000284908"/>
    </source>
</evidence>
<dbReference type="GO" id="GO:0042597">
    <property type="term" value="C:periplasmic space"/>
    <property type="evidence" value="ECO:0007669"/>
    <property type="project" value="InterPro"/>
</dbReference>
<proteinExistence type="predicted"/>
<dbReference type="Proteomes" id="UP000284908">
    <property type="component" value="Unassembled WGS sequence"/>
</dbReference>
<keyword evidence="2 5" id="KW-0456">Lyase</keyword>
<evidence type="ECO:0000256" key="1">
    <source>
        <dbReference type="ARBA" id="ARBA00022729"/>
    </source>
</evidence>
<dbReference type="InterPro" id="IPR008397">
    <property type="entry name" value="Alginate_lyase_dom"/>
</dbReference>
<feature type="signal peptide" evidence="3">
    <location>
        <begin position="1"/>
        <end position="35"/>
    </location>
</feature>
<dbReference type="Gene3D" id="1.50.10.100">
    <property type="entry name" value="Chondroitin AC/alginate lyase"/>
    <property type="match status" value="1"/>
</dbReference>
<organism evidence="5 6">
    <name type="scientific">Rahnella woolbedingensis</name>
    <dbReference type="NCBI Taxonomy" id="1510574"/>
    <lineage>
        <taxon>Bacteria</taxon>
        <taxon>Pseudomonadati</taxon>
        <taxon>Pseudomonadota</taxon>
        <taxon>Gammaproteobacteria</taxon>
        <taxon>Enterobacterales</taxon>
        <taxon>Yersiniaceae</taxon>
        <taxon>Rahnella</taxon>
    </lineage>
</organism>
<comment type="caution">
    <text evidence="5">The sequence shown here is derived from an EMBL/GenBank/DDBJ whole genome shotgun (WGS) entry which is preliminary data.</text>
</comment>
<dbReference type="AlphaFoldDB" id="A0A419N932"/>
<dbReference type="GO" id="GO:0016829">
    <property type="term" value="F:lyase activity"/>
    <property type="evidence" value="ECO:0007669"/>
    <property type="project" value="UniProtKB-KW"/>
</dbReference>